<gene>
    <name evidence="1" type="ORF">R1sor_003435</name>
</gene>
<protein>
    <submittedName>
        <fullName evidence="1">Uncharacterized protein</fullName>
    </submittedName>
</protein>
<comment type="caution">
    <text evidence="1">The sequence shown here is derived from an EMBL/GenBank/DDBJ whole genome shotgun (WGS) entry which is preliminary data.</text>
</comment>
<dbReference type="EMBL" id="JBJQOH010000006">
    <property type="protein sequence ID" value="KAL3685413.1"/>
    <property type="molecule type" value="Genomic_DNA"/>
</dbReference>
<accession>A0ABD3H1L0</accession>
<name>A0ABD3H1L0_9MARC</name>
<sequence>MTTLPIGGFAAGVKSAGARAKQYKERGTSSPRFIWFVFPSVHSSEACGNFVWCLAQNTECYKQWHHNGLESVQGDAILESQLKAADHVCKALLRKTSRLPSCTKAVATLAAIGCLGYGFYLISPSVNPWNWDGKLLLSKTHSFI</sequence>
<proteinExistence type="predicted"/>
<keyword evidence="2" id="KW-1185">Reference proteome</keyword>
<reference evidence="1 2" key="1">
    <citation type="submission" date="2024-09" db="EMBL/GenBank/DDBJ databases">
        <title>Chromosome-scale assembly of Riccia sorocarpa.</title>
        <authorList>
            <person name="Paukszto L."/>
        </authorList>
    </citation>
    <scope>NUCLEOTIDE SEQUENCE [LARGE SCALE GENOMIC DNA]</scope>
    <source>
        <strain evidence="1">LP-2024</strain>
        <tissue evidence="1">Aerial parts of the thallus</tissue>
    </source>
</reference>
<dbReference type="Proteomes" id="UP001633002">
    <property type="component" value="Unassembled WGS sequence"/>
</dbReference>
<dbReference type="AlphaFoldDB" id="A0ABD3H1L0"/>
<evidence type="ECO:0000313" key="2">
    <source>
        <dbReference type="Proteomes" id="UP001633002"/>
    </source>
</evidence>
<organism evidence="1 2">
    <name type="scientific">Riccia sorocarpa</name>
    <dbReference type="NCBI Taxonomy" id="122646"/>
    <lineage>
        <taxon>Eukaryota</taxon>
        <taxon>Viridiplantae</taxon>
        <taxon>Streptophyta</taxon>
        <taxon>Embryophyta</taxon>
        <taxon>Marchantiophyta</taxon>
        <taxon>Marchantiopsida</taxon>
        <taxon>Marchantiidae</taxon>
        <taxon>Marchantiales</taxon>
        <taxon>Ricciaceae</taxon>
        <taxon>Riccia</taxon>
    </lineage>
</organism>
<evidence type="ECO:0000313" key="1">
    <source>
        <dbReference type="EMBL" id="KAL3685413.1"/>
    </source>
</evidence>